<dbReference type="EMBL" id="AWXZ01000012">
    <property type="protein sequence ID" value="ESR26992.1"/>
    <property type="molecule type" value="Genomic_DNA"/>
</dbReference>
<accession>V4R4X1</accession>
<keyword evidence="2" id="KW-1185">Reference proteome</keyword>
<dbReference type="OrthoDB" id="8451110at2"/>
<evidence type="ECO:0000313" key="2">
    <source>
        <dbReference type="Proteomes" id="UP000017819"/>
    </source>
</evidence>
<gene>
    <name evidence="1" type="ORF">N177_0418</name>
</gene>
<dbReference type="STRING" id="631454.N177_0418"/>
<dbReference type="AlphaFoldDB" id="V4R4X1"/>
<dbReference type="RefSeq" id="WP_023430569.1">
    <property type="nucleotide sequence ID" value="NZ_AWXZ01000012.1"/>
</dbReference>
<organism evidence="1 2">
    <name type="scientific">Lutibaculum baratangense AMV1</name>
    <dbReference type="NCBI Taxonomy" id="631454"/>
    <lineage>
        <taxon>Bacteria</taxon>
        <taxon>Pseudomonadati</taxon>
        <taxon>Pseudomonadota</taxon>
        <taxon>Alphaproteobacteria</taxon>
        <taxon>Hyphomicrobiales</taxon>
        <taxon>Tepidamorphaceae</taxon>
        <taxon>Lutibaculum</taxon>
    </lineage>
</organism>
<sequence>MFTSITQRDGQGAEYVTIIAPTFEQVMRRFRDGNLAAQGFSIAGRVMPHHIVFDDGSGKDQVFNGAPMITATFVRSSETRA</sequence>
<comment type="caution">
    <text evidence="1">The sequence shown here is derived from an EMBL/GenBank/DDBJ whole genome shotgun (WGS) entry which is preliminary data.</text>
</comment>
<dbReference type="Proteomes" id="UP000017819">
    <property type="component" value="Unassembled WGS sequence"/>
</dbReference>
<evidence type="ECO:0000313" key="1">
    <source>
        <dbReference type="EMBL" id="ESR26992.1"/>
    </source>
</evidence>
<name>V4R4X1_9HYPH</name>
<reference evidence="1 2" key="1">
    <citation type="journal article" date="2014" name="Genome Announc.">
        <title>Draft Genome Sequence of Lutibaculum baratangense Strain AMV1T, Isolated from a Mud Volcano in Andamans, India.</title>
        <authorList>
            <person name="Singh A."/>
            <person name="Sreenivas A."/>
            <person name="Sathyanarayana Reddy G."/>
            <person name="Pinnaka A.K."/>
            <person name="Shivaji S."/>
        </authorList>
    </citation>
    <scope>NUCLEOTIDE SEQUENCE [LARGE SCALE GENOMIC DNA]</scope>
    <source>
        <strain evidence="1 2">AMV1</strain>
    </source>
</reference>
<proteinExistence type="predicted"/>
<protein>
    <submittedName>
        <fullName evidence="1">Uncharacterized protein</fullName>
    </submittedName>
</protein>